<evidence type="ECO:0000313" key="4">
    <source>
        <dbReference type="Proteomes" id="UP000823597"/>
    </source>
</evidence>
<dbReference type="Gene3D" id="2.60.40.1080">
    <property type="match status" value="3"/>
</dbReference>
<feature type="signal peptide" evidence="1">
    <location>
        <begin position="1"/>
        <end position="20"/>
    </location>
</feature>
<evidence type="ECO:0000313" key="3">
    <source>
        <dbReference type="EMBL" id="MBO8466075.1"/>
    </source>
</evidence>
<dbReference type="EMBL" id="JADIME010000093">
    <property type="protein sequence ID" value="MBO8466075.1"/>
    <property type="molecule type" value="Genomic_DNA"/>
</dbReference>
<gene>
    <name evidence="3" type="ORF">IAB93_08820</name>
</gene>
<proteinExistence type="predicted"/>
<name>A0A9D9I5K8_9BACT</name>
<feature type="domain" description="BIG2" evidence="2">
    <location>
        <begin position="28"/>
        <end position="109"/>
    </location>
</feature>
<sequence>MKRIFAIIAAILSVSLFTMCDKGPDTPALQELQLDRASLGMVVGDVDTVYVSTVPAGAEVLEIACSSDNEDVARVAAVSDSSFRVEAVGVGEAKITFSSEGIKAECAVNVQERTVPVESVGIEPETLELFVGDTETLTALVLPLDADYVLEWTSSDAGVASVDAEGNVEALSAGTCVIKATAGGISDSVNVIVEGVSIILSEETYSMGIGNMGWVTAEITPEEYAGGIVEWSVDSPDVVELIVYDDEPNSAYFSALSQGTAVLTATYKGASAECVITVGKIPVTEIIVTNSGGMVIDELTLGENGNRAVISAFVMPGDATDQAISYEIGDTGVATIEQYQDEYGRYFCDVTPWNEGSTVLYISAGDFTLEFPVNVVSAQGNNPYGLYNLYDREGLHGIVWWISDDRSSLKIISMDNGENLAWATAPVSAGVPETDGHTEGDANTDIILGNPGDFPAAEWCRGLGDGWYLPSAAEIRNIYVTLRLDLEAARTSNGGSAFPATAWTSNENETGDPDTALAMFEEFTQFWNCAEKPKTEKCGVIAAKIVYFD</sequence>
<feature type="domain" description="BIG2" evidence="2">
    <location>
        <begin position="116"/>
        <end position="191"/>
    </location>
</feature>
<dbReference type="Proteomes" id="UP000823597">
    <property type="component" value="Unassembled WGS sequence"/>
</dbReference>
<keyword evidence="1" id="KW-0732">Signal</keyword>
<dbReference type="Pfam" id="PF02368">
    <property type="entry name" value="Big_2"/>
    <property type="match status" value="1"/>
</dbReference>
<protein>
    <submittedName>
        <fullName evidence="3">Ig domain-containing protein</fullName>
    </submittedName>
</protein>
<dbReference type="InterPro" id="IPR003343">
    <property type="entry name" value="Big_2"/>
</dbReference>
<evidence type="ECO:0000256" key="1">
    <source>
        <dbReference type="SAM" id="SignalP"/>
    </source>
</evidence>
<dbReference type="AlphaFoldDB" id="A0A9D9I5K8"/>
<dbReference type="SMART" id="SM00635">
    <property type="entry name" value="BID_2"/>
    <property type="match status" value="3"/>
</dbReference>
<comment type="caution">
    <text evidence="3">The sequence shown here is derived from an EMBL/GenBank/DDBJ whole genome shotgun (WGS) entry which is preliminary data.</text>
</comment>
<reference evidence="3" key="1">
    <citation type="submission" date="2020-10" db="EMBL/GenBank/DDBJ databases">
        <authorList>
            <person name="Gilroy R."/>
        </authorList>
    </citation>
    <scope>NUCLEOTIDE SEQUENCE</scope>
    <source>
        <strain evidence="3">10037</strain>
    </source>
</reference>
<dbReference type="SUPFAM" id="SSF49373">
    <property type="entry name" value="Invasin/intimin cell-adhesion fragments"/>
    <property type="match status" value="1"/>
</dbReference>
<evidence type="ECO:0000259" key="2">
    <source>
        <dbReference type="SMART" id="SM00635"/>
    </source>
</evidence>
<dbReference type="InterPro" id="IPR008964">
    <property type="entry name" value="Invasin/intimin_cell_adhesion"/>
</dbReference>
<reference evidence="3" key="2">
    <citation type="journal article" date="2021" name="PeerJ">
        <title>Extensive microbial diversity within the chicken gut microbiome revealed by metagenomics and culture.</title>
        <authorList>
            <person name="Gilroy R."/>
            <person name="Ravi A."/>
            <person name="Getino M."/>
            <person name="Pursley I."/>
            <person name="Horton D.L."/>
            <person name="Alikhan N.F."/>
            <person name="Baker D."/>
            <person name="Gharbi K."/>
            <person name="Hall N."/>
            <person name="Watson M."/>
            <person name="Adriaenssens E.M."/>
            <person name="Foster-Nyarko E."/>
            <person name="Jarju S."/>
            <person name="Secka A."/>
            <person name="Antonio M."/>
            <person name="Oren A."/>
            <person name="Chaudhuri R.R."/>
            <person name="La Ragione R."/>
            <person name="Hildebrand F."/>
            <person name="Pallen M.J."/>
        </authorList>
    </citation>
    <scope>NUCLEOTIDE SEQUENCE</scope>
    <source>
        <strain evidence="3">10037</strain>
    </source>
</reference>
<accession>A0A9D9I5K8</accession>
<feature type="domain" description="BIG2" evidence="2">
    <location>
        <begin position="192"/>
        <end position="277"/>
    </location>
</feature>
<organism evidence="3 4">
    <name type="scientific">Candidatus Merdivivens pullistercoris</name>
    <dbReference type="NCBI Taxonomy" id="2840873"/>
    <lineage>
        <taxon>Bacteria</taxon>
        <taxon>Pseudomonadati</taxon>
        <taxon>Bacteroidota</taxon>
        <taxon>Bacteroidia</taxon>
        <taxon>Bacteroidales</taxon>
        <taxon>Muribaculaceae</taxon>
        <taxon>Muribaculaceae incertae sedis</taxon>
        <taxon>Candidatus Merdivivens</taxon>
    </lineage>
</organism>
<feature type="chain" id="PRO_5038868409" evidence="1">
    <location>
        <begin position="21"/>
        <end position="549"/>
    </location>
</feature>